<dbReference type="InterPro" id="IPR000719">
    <property type="entry name" value="Prot_kinase_dom"/>
</dbReference>
<reference evidence="2" key="1">
    <citation type="submission" date="2023-06" db="EMBL/GenBank/DDBJ databases">
        <authorList>
            <consortium name="Lawrence Berkeley National Laboratory"/>
            <person name="Ahrendt S."/>
            <person name="Sahu N."/>
            <person name="Indic B."/>
            <person name="Wong-Bajracharya J."/>
            <person name="Merenyi Z."/>
            <person name="Ke H.-M."/>
            <person name="Monk M."/>
            <person name="Kocsube S."/>
            <person name="Drula E."/>
            <person name="Lipzen A."/>
            <person name="Balint B."/>
            <person name="Henrissat B."/>
            <person name="Andreopoulos B."/>
            <person name="Martin F.M."/>
            <person name="Harder C.B."/>
            <person name="Rigling D."/>
            <person name="Ford K.L."/>
            <person name="Foster G.D."/>
            <person name="Pangilinan J."/>
            <person name="Papanicolaou A."/>
            <person name="Barry K."/>
            <person name="LaButti K."/>
            <person name="Viragh M."/>
            <person name="Koriabine M."/>
            <person name="Yan M."/>
            <person name="Riley R."/>
            <person name="Champramary S."/>
            <person name="Plett K.L."/>
            <person name="Tsai I.J."/>
            <person name="Slot J."/>
            <person name="Sipos G."/>
            <person name="Plett J."/>
            <person name="Nagy L.G."/>
            <person name="Grigoriev I.V."/>
        </authorList>
    </citation>
    <scope>NUCLEOTIDE SEQUENCE</scope>
    <source>
        <strain evidence="2">CCBAS 213</strain>
    </source>
</reference>
<dbReference type="GO" id="GO:0005524">
    <property type="term" value="F:ATP binding"/>
    <property type="evidence" value="ECO:0007669"/>
    <property type="project" value="InterPro"/>
</dbReference>
<comment type="caution">
    <text evidence="2">The sequence shown here is derived from an EMBL/GenBank/DDBJ whole genome shotgun (WGS) entry which is preliminary data.</text>
</comment>
<dbReference type="SUPFAM" id="SSF56112">
    <property type="entry name" value="Protein kinase-like (PK-like)"/>
    <property type="match status" value="1"/>
</dbReference>
<sequence>MTHLEWPKTLQEWRDRCWKLEGSWPYDLWRREPLRKFFQENGYTLWINLNVWGLGGDFRDHLELFPPNDEPRRPDGYTFVSRYQCEPGLDIGRMIFGHLNNIHCPARTAHNQDVLIRLSIPWFYDVEEILDYLVQIFRGIKYCHDNMIAHLDLDSDNILFNFIGYQKEPDGNKDAYVTWPFRSQFPIRYYITDSELAVCFDKDSDPASRKITSLPNVRVGRMGEYAREYAPEMLVGDPYCPFKVDVWYLGRMLNADMYTEVKGFIKKVWSISN</sequence>
<dbReference type="Proteomes" id="UP001175211">
    <property type="component" value="Unassembled WGS sequence"/>
</dbReference>
<feature type="domain" description="Protein kinase" evidence="1">
    <location>
        <begin position="1"/>
        <end position="273"/>
    </location>
</feature>
<organism evidence="2 3">
    <name type="scientific">Armillaria tabescens</name>
    <name type="common">Ringless honey mushroom</name>
    <name type="synonym">Agaricus tabescens</name>
    <dbReference type="NCBI Taxonomy" id="1929756"/>
    <lineage>
        <taxon>Eukaryota</taxon>
        <taxon>Fungi</taxon>
        <taxon>Dikarya</taxon>
        <taxon>Basidiomycota</taxon>
        <taxon>Agaricomycotina</taxon>
        <taxon>Agaricomycetes</taxon>
        <taxon>Agaricomycetidae</taxon>
        <taxon>Agaricales</taxon>
        <taxon>Marasmiineae</taxon>
        <taxon>Physalacriaceae</taxon>
        <taxon>Desarmillaria</taxon>
    </lineage>
</organism>
<gene>
    <name evidence="2" type="ORF">EV420DRAFT_1645590</name>
</gene>
<accession>A0AA39K1E1</accession>
<evidence type="ECO:0000259" key="1">
    <source>
        <dbReference type="PROSITE" id="PS50011"/>
    </source>
</evidence>
<dbReference type="GO" id="GO:0004672">
    <property type="term" value="F:protein kinase activity"/>
    <property type="evidence" value="ECO:0007669"/>
    <property type="project" value="InterPro"/>
</dbReference>
<keyword evidence="3" id="KW-1185">Reference proteome</keyword>
<proteinExistence type="predicted"/>
<dbReference type="GeneID" id="85361346"/>
<dbReference type="PROSITE" id="PS50011">
    <property type="entry name" value="PROTEIN_KINASE_DOM"/>
    <property type="match status" value="1"/>
</dbReference>
<dbReference type="InterPro" id="IPR011009">
    <property type="entry name" value="Kinase-like_dom_sf"/>
</dbReference>
<evidence type="ECO:0000313" key="2">
    <source>
        <dbReference type="EMBL" id="KAK0452740.1"/>
    </source>
</evidence>
<dbReference type="Gene3D" id="1.10.510.10">
    <property type="entry name" value="Transferase(Phosphotransferase) domain 1"/>
    <property type="match status" value="1"/>
</dbReference>
<dbReference type="RefSeq" id="XP_060328076.1">
    <property type="nucleotide sequence ID" value="XM_060477798.1"/>
</dbReference>
<evidence type="ECO:0000313" key="3">
    <source>
        <dbReference type="Proteomes" id="UP001175211"/>
    </source>
</evidence>
<dbReference type="EMBL" id="JAUEPS010000030">
    <property type="protein sequence ID" value="KAK0452740.1"/>
    <property type="molecule type" value="Genomic_DNA"/>
</dbReference>
<name>A0AA39K1E1_ARMTA</name>
<protein>
    <recommendedName>
        <fullName evidence="1">Protein kinase domain-containing protein</fullName>
    </recommendedName>
</protein>
<dbReference type="AlphaFoldDB" id="A0AA39K1E1"/>